<dbReference type="Gene3D" id="3.30.428.10">
    <property type="entry name" value="HIT-like"/>
    <property type="match status" value="1"/>
</dbReference>
<organism evidence="5 6">
    <name type="scientific">Bacillus mesophilus</name>
    <dbReference type="NCBI Taxonomy" id="1808955"/>
    <lineage>
        <taxon>Bacteria</taxon>
        <taxon>Bacillati</taxon>
        <taxon>Bacillota</taxon>
        <taxon>Bacilli</taxon>
        <taxon>Bacillales</taxon>
        <taxon>Bacillaceae</taxon>
        <taxon>Bacillus</taxon>
    </lineage>
</organism>
<dbReference type="PROSITE" id="PS51084">
    <property type="entry name" value="HIT_2"/>
    <property type="match status" value="1"/>
</dbReference>
<dbReference type="Pfam" id="PF01230">
    <property type="entry name" value="HIT"/>
    <property type="match status" value="1"/>
</dbReference>
<evidence type="ECO:0000259" key="4">
    <source>
        <dbReference type="PROSITE" id="PS51084"/>
    </source>
</evidence>
<evidence type="ECO:0000313" key="6">
    <source>
        <dbReference type="Proteomes" id="UP000481043"/>
    </source>
</evidence>
<comment type="caution">
    <text evidence="5">The sequence shown here is derived from an EMBL/GenBank/DDBJ whole genome shotgun (WGS) entry which is preliminary data.</text>
</comment>
<dbReference type="AlphaFoldDB" id="A0A6M0Q5T0"/>
<dbReference type="SUPFAM" id="SSF54197">
    <property type="entry name" value="HIT-like"/>
    <property type="match status" value="1"/>
</dbReference>
<dbReference type="InterPro" id="IPR011146">
    <property type="entry name" value="HIT-like"/>
</dbReference>
<gene>
    <name evidence="5" type="ORF">G4D63_05065</name>
</gene>
<dbReference type="InterPro" id="IPR019808">
    <property type="entry name" value="Histidine_triad_CS"/>
</dbReference>
<evidence type="ECO:0000256" key="3">
    <source>
        <dbReference type="PROSITE-ProRule" id="PRU00464"/>
    </source>
</evidence>
<dbReference type="InterPro" id="IPR001310">
    <property type="entry name" value="Histidine_triad_HIT"/>
</dbReference>
<evidence type="ECO:0000256" key="2">
    <source>
        <dbReference type="PIRSR" id="PIRSR601310-3"/>
    </source>
</evidence>
<keyword evidence="6" id="KW-1185">Reference proteome</keyword>
<feature type="active site" description="Tele-AMP-histidine intermediate" evidence="1">
    <location>
        <position position="92"/>
    </location>
</feature>
<dbReference type="InterPro" id="IPR052908">
    <property type="entry name" value="AP-4-A_phosphorylase"/>
</dbReference>
<evidence type="ECO:0000313" key="5">
    <source>
        <dbReference type="EMBL" id="NEY71109.1"/>
    </source>
</evidence>
<sequence>MTCPFCSIPEKVLENELAFAIYDKFPVSNGHLLIIPKRHIANYFDLTSEERLAIDELLYRGKELLDKQFTPDGYNIGINCGETAGQTIFHVHVHLIPRYKGDLDNPRGGVRGVIPDKRIY</sequence>
<dbReference type="PANTHER" id="PTHR42997:SF1">
    <property type="entry name" value="AP-4-A PHOSPHORYLASE"/>
    <property type="match status" value="1"/>
</dbReference>
<dbReference type="PRINTS" id="PR00332">
    <property type="entry name" value="HISTRIAD"/>
</dbReference>
<proteinExistence type="predicted"/>
<protein>
    <submittedName>
        <fullName evidence="5">HIT family protein</fullName>
    </submittedName>
</protein>
<name>A0A6M0Q5T0_9BACI</name>
<reference evidence="5 6" key="1">
    <citation type="submission" date="2020-02" db="EMBL/GenBank/DDBJ databases">
        <title>Bacillus aquiflavi sp. nov., isolated from yellow water of strong flavor Chinese baijiu in Yibin region of China.</title>
        <authorList>
            <person name="Xie J."/>
        </authorList>
    </citation>
    <scope>NUCLEOTIDE SEQUENCE [LARGE SCALE GENOMIC DNA]</scope>
    <source>
        <strain evidence="5 6">SA4</strain>
    </source>
</reference>
<dbReference type="GO" id="GO:0003824">
    <property type="term" value="F:catalytic activity"/>
    <property type="evidence" value="ECO:0007669"/>
    <property type="project" value="InterPro"/>
</dbReference>
<dbReference type="PROSITE" id="PS00892">
    <property type="entry name" value="HIT_1"/>
    <property type="match status" value="1"/>
</dbReference>
<dbReference type="PANTHER" id="PTHR42997">
    <property type="entry name" value="HIT FAMILY HYDROLASE"/>
    <property type="match status" value="1"/>
</dbReference>
<feature type="short sequence motif" description="Histidine triad motif" evidence="2 3">
    <location>
        <begin position="90"/>
        <end position="94"/>
    </location>
</feature>
<accession>A0A6M0Q5T0</accession>
<dbReference type="RefSeq" id="WP_163178291.1">
    <property type="nucleotide sequence ID" value="NZ_JAAIWM010000001.1"/>
</dbReference>
<evidence type="ECO:0000256" key="1">
    <source>
        <dbReference type="PIRSR" id="PIRSR601310-1"/>
    </source>
</evidence>
<dbReference type="EMBL" id="JAAIWM010000001">
    <property type="protein sequence ID" value="NEY71109.1"/>
    <property type="molecule type" value="Genomic_DNA"/>
</dbReference>
<dbReference type="Proteomes" id="UP000481043">
    <property type="component" value="Unassembled WGS sequence"/>
</dbReference>
<feature type="domain" description="HIT" evidence="4">
    <location>
        <begin position="1"/>
        <end position="105"/>
    </location>
</feature>
<dbReference type="InterPro" id="IPR036265">
    <property type="entry name" value="HIT-like_sf"/>
</dbReference>